<dbReference type="AlphaFoldDB" id="D1NVL3"/>
<dbReference type="eggNOG" id="COG0671">
    <property type="taxonomic scope" value="Bacteria"/>
</dbReference>
<keyword evidence="1" id="KW-0472">Membrane</keyword>
<dbReference type="Pfam" id="PF01569">
    <property type="entry name" value="PAP2"/>
    <property type="match status" value="1"/>
</dbReference>
<dbReference type="RefSeq" id="WP_006295353.1">
    <property type="nucleotide sequence ID" value="NZ_ABXB03000003.1"/>
</dbReference>
<feature type="transmembrane region" description="Helical" evidence="1">
    <location>
        <begin position="72"/>
        <end position="94"/>
    </location>
</feature>
<feature type="domain" description="Phosphatidic acid phosphatase type 2/haloperoxidase" evidence="2">
    <location>
        <begin position="104"/>
        <end position="214"/>
    </location>
</feature>
<dbReference type="SUPFAM" id="SSF48317">
    <property type="entry name" value="Acid phosphatase/Vanadium-dependent haloperoxidase"/>
    <property type="match status" value="1"/>
</dbReference>
<reference evidence="4 6" key="2">
    <citation type="submission" date="2014-03" db="EMBL/GenBank/DDBJ databases">
        <title>Genomics of Bifidobacteria.</title>
        <authorList>
            <person name="Ventura M."/>
            <person name="Milani C."/>
            <person name="Lugli G.A."/>
        </authorList>
    </citation>
    <scope>NUCLEOTIDE SEQUENCE [LARGE SCALE GENOMIC DNA]</scope>
    <source>
        <strain evidence="4 6">LMG 11596</strain>
    </source>
</reference>
<feature type="transmembrane region" description="Helical" evidence="1">
    <location>
        <begin position="203"/>
        <end position="221"/>
    </location>
</feature>
<feature type="transmembrane region" description="Helical" evidence="1">
    <location>
        <begin position="21"/>
        <end position="42"/>
    </location>
</feature>
<evidence type="ECO:0000259" key="2">
    <source>
        <dbReference type="SMART" id="SM00014"/>
    </source>
</evidence>
<dbReference type="InterPro" id="IPR000326">
    <property type="entry name" value="PAP2/HPO"/>
</dbReference>
<reference evidence="3 5" key="1">
    <citation type="submission" date="2009-11" db="EMBL/GenBank/DDBJ databases">
        <authorList>
            <person name="Weinstock G."/>
            <person name="Sodergren E."/>
            <person name="Clifton S."/>
            <person name="Fulton L."/>
            <person name="Fulton B."/>
            <person name="Courtney L."/>
            <person name="Fronick C."/>
            <person name="Harrison M."/>
            <person name="Strong C."/>
            <person name="Farmer C."/>
            <person name="Delahaunty K."/>
            <person name="Markovic C."/>
            <person name="Hall O."/>
            <person name="Minx P."/>
            <person name="Tomlinson C."/>
            <person name="Mitreva M."/>
            <person name="Nelson J."/>
            <person name="Hou S."/>
            <person name="Wollam A."/>
            <person name="Pepin K.H."/>
            <person name="Johnson M."/>
            <person name="Bhonagiri V."/>
            <person name="Nash W.E."/>
            <person name="Warren W."/>
            <person name="Chinwalla A."/>
            <person name="Mardis E.R."/>
            <person name="Wilson R.K."/>
        </authorList>
    </citation>
    <scope>NUCLEOTIDE SEQUENCE [LARGE SCALE GENOMIC DNA]</scope>
    <source>
        <strain evidence="3 5">DSM 20093</strain>
    </source>
</reference>
<dbReference type="InterPro" id="IPR036938">
    <property type="entry name" value="PAP2/HPO_sf"/>
</dbReference>
<proteinExistence type="predicted"/>
<keyword evidence="1" id="KW-0812">Transmembrane</keyword>
<evidence type="ECO:0000313" key="5">
    <source>
        <dbReference type="Proteomes" id="UP000003656"/>
    </source>
</evidence>
<dbReference type="Proteomes" id="UP000029074">
    <property type="component" value="Unassembled WGS sequence"/>
</dbReference>
<gene>
    <name evidence="4" type="ORF">BGLCM_0541</name>
    <name evidence="3" type="ORF">BIFGAL_03902</name>
</gene>
<dbReference type="Gene3D" id="1.20.144.10">
    <property type="entry name" value="Phosphatidic acid phosphatase type 2/haloperoxidase"/>
    <property type="match status" value="2"/>
</dbReference>
<dbReference type="PANTHER" id="PTHR14969:SF13">
    <property type="entry name" value="AT30094P"/>
    <property type="match status" value="1"/>
</dbReference>
<feature type="transmembrane region" description="Helical" evidence="1">
    <location>
        <begin position="171"/>
        <end position="191"/>
    </location>
</feature>
<organism evidence="3 5">
    <name type="scientific">Bifidobacterium gallicum DSM 20093 = LMG 11596</name>
    <dbReference type="NCBI Taxonomy" id="561180"/>
    <lineage>
        <taxon>Bacteria</taxon>
        <taxon>Bacillati</taxon>
        <taxon>Actinomycetota</taxon>
        <taxon>Actinomycetes</taxon>
        <taxon>Bifidobacteriales</taxon>
        <taxon>Bifidobacteriaceae</taxon>
        <taxon>Bifidobacterium</taxon>
    </lineage>
</organism>
<accession>D1NVL3</accession>
<feature type="transmembrane region" description="Helical" evidence="1">
    <location>
        <begin position="146"/>
        <end position="164"/>
    </location>
</feature>
<keyword evidence="6" id="KW-1185">Reference proteome</keyword>
<evidence type="ECO:0000313" key="3">
    <source>
        <dbReference type="EMBL" id="EFA22864.1"/>
    </source>
</evidence>
<dbReference type="PANTHER" id="PTHR14969">
    <property type="entry name" value="SPHINGOSINE-1-PHOSPHATE PHOSPHOHYDROLASE"/>
    <property type="match status" value="1"/>
</dbReference>
<name>D1NVL3_9BIFI</name>
<evidence type="ECO:0000313" key="4">
    <source>
        <dbReference type="EMBL" id="KFI59428.1"/>
    </source>
</evidence>
<dbReference type="STRING" id="561180.BIFGAL_03902"/>
<comment type="caution">
    <text evidence="3">The sequence shown here is derived from an EMBL/GenBank/DDBJ whole genome shotgun (WGS) entry which is preliminary data.</text>
</comment>
<keyword evidence="1" id="KW-1133">Transmembrane helix</keyword>
<dbReference type="OrthoDB" id="5289372at2"/>
<dbReference type="SMART" id="SM00014">
    <property type="entry name" value="acidPPc"/>
    <property type="match status" value="1"/>
</dbReference>
<sequence>MSENRNRRAISVPAAPAHSPVGIVVQMLLLVVCTAVFVWLWMLVAEHRTGAFDETVYSWFAAHLISPALTPFMKACTFLGSAWPLIIISLLMLAIVRNRRLGAAVCINLALIFGLNTLFKEIVRRPRPSEHRIIQEWGYSFPSGHAMVNTAFYGFLIVLLWWFCRNVWLRWLGTVVLAALIGIIIVSRVYLGVHYPSDVSAGFLFSVAYLIVFAVIVKPWIARSPNATALRG</sequence>
<dbReference type="Proteomes" id="UP000003656">
    <property type="component" value="Unassembled WGS sequence"/>
</dbReference>
<dbReference type="EMBL" id="JGYW01000003">
    <property type="protein sequence ID" value="KFI59428.1"/>
    <property type="molecule type" value="Genomic_DNA"/>
</dbReference>
<feature type="transmembrane region" description="Helical" evidence="1">
    <location>
        <begin position="101"/>
        <end position="119"/>
    </location>
</feature>
<protein>
    <submittedName>
        <fullName evidence="3">PAP2 family protein</fullName>
    </submittedName>
</protein>
<evidence type="ECO:0000256" key="1">
    <source>
        <dbReference type="SAM" id="Phobius"/>
    </source>
</evidence>
<dbReference type="CDD" id="cd03392">
    <property type="entry name" value="PAP2_like_2"/>
    <property type="match status" value="1"/>
</dbReference>
<dbReference type="EMBL" id="ABXB03000003">
    <property type="protein sequence ID" value="EFA22864.1"/>
    <property type="molecule type" value="Genomic_DNA"/>
</dbReference>
<evidence type="ECO:0000313" key="6">
    <source>
        <dbReference type="Proteomes" id="UP000029074"/>
    </source>
</evidence>